<dbReference type="EMBL" id="JAJSOF020000011">
    <property type="protein sequence ID" value="KAJ4444690.1"/>
    <property type="molecule type" value="Genomic_DNA"/>
</dbReference>
<evidence type="ECO:0000313" key="1">
    <source>
        <dbReference type="EMBL" id="KAJ4444690.1"/>
    </source>
</evidence>
<reference evidence="1 2" key="1">
    <citation type="journal article" date="2022" name="Allergy">
        <title>Genome assembly and annotation of Periplaneta americana reveal a comprehensive cockroach allergen profile.</title>
        <authorList>
            <person name="Wang L."/>
            <person name="Xiong Q."/>
            <person name="Saelim N."/>
            <person name="Wang L."/>
            <person name="Nong W."/>
            <person name="Wan A.T."/>
            <person name="Shi M."/>
            <person name="Liu X."/>
            <person name="Cao Q."/>
            <person name="Hui J.H.L."/>
            <person name="Sookrung N."/>
            <person name="Leung T.F."/>
            <person name="Tungtrongchitr A."/>
            <person name="Tsui S.K.W."/>
        </authorList>
    </citation>
    <scope>NUCLEOTIDE SEQUENCE [LARGE SCALE GENOMIC DNA]</scope>
    <source>
        <strain evidence="1">PWHHKU_190912</strain>
    </source>
</reference>
<evidence type="ECO:0000313" key="2">
    <source>
        <dbReference type="Proteomes" id="UP001148838"/>
    </source>
</evidence>
<accession>A0ABQ8TG68</accession>
<proteinExistence type="predicted"/>
<comment type="caution">
    <text evidence="1">The sequence shown here is derived from an EMBL/GenBank/DDBJ whole genome shotgun (WGS) entry which is preliminary data.</text>
</comment>
<protein>
    <submittedName>
        <fullName evidence="1">Uncharacterized protein</fullName>
    </submittedName>
</protein>
<keyword evidence="2" id="KW-1185">Reference proteome</keyword>
<dbReference type="Proteomes" id="UP001148838">
    <property type="component" value="Unassembled WGS sequence"/>
</dbReference>
<name>A0ABQ8TG68_PERAM</name>
<sequence length="279" mass="32336">MPEHDVHTTGEFAQTPYCHHGSIGMHFKQVVIAPLHHSLVLHRRQSLIDPKVWQQDAECNSSMMGASLLLPHRKSSLAPAIPTAVDYWSLGPCHLVFQIARSNTLRLLPLGFMKDIVHQVKRCLAQLHTLHAHNTLHWRASLAAGGYAFYLSLLHDGTNYVALYPFQRALTTTALHSYTNKVTRLYSHCEKKLFIEKGTSSAGSWKKKLKERLVKCFVWSVTLCGTETWTLRRSEEKRLEAFEMRIWRRMERVKWTDKIRNEVVLERVGEERMMQKLIR</sequence>
<organism evidence="1 2">
    <name type="scientific">Periplaneta americana</name>
    <name type="common">American cockroach</name>
    <name type="synonym">Blatta americana</name>
    <dbReference type="NCBI Taxonomy" id="6978"/>
    <lineage>
        <taxon>Eukaryota</taxon>
        <taxon>Metazoa</taxon>
        <taxon>Ecdysozoa</taxon>
        <taxon>Arthropoda</taxon>
        <taxon>Hexapoda</taxon>
        <taxon>Insecta</taxon>
        <taxon>Pterygota</taxon>
        <taxon>Neoptera</taxon>
        <taxon>Polyneoptera</taxon>
        <taxon>Dictyoptera</taxon>
        <taxon>Blattodea</taxon>
        <taxon>Blattoidea</taxon>
        <taxon>Blattidae</taxon>
        <taxon>Blattinae</taxon>
        <taxon>Periplaneta</taxon>
    </lineage>
</organism>
<gene>
    <name evidence="1" type="ORF">ANN_06487</name>
</gene>